<keyword evidence="3" id="KW-1185">Reference proteome</keyword>
<dbReference type="InterPro" id="IPR002539">
    <property type="entry name" value="MaoC-like_dom"/>
</dbReference>
<dbReference type="Pfam" id="PF01575">
    <property type="entry name" value="MaoC_dehydratas"/>
    <property type="match status" value="1"/>
</dbReference>
<name>A0ABZ0RTW8_9BACI</name>
<proteinExistence type="predicted"/>
<evidence type="ECO:0000313" key="2">
    <source>
        <dbReference type="EMBL" id="WPK10646.1"/>
    </source>
</evidence>
<accession>A0ABZ0RTW8</accession>
<dbReference type="RefSeq" id="WP_319835843.1">
    <property type="nucleotide sequence ID" value="NZ_CP137624.1"/>
</dbReference>
<evidence type="ECO:0000259" key="1">
    <source>
        <dbReference type="Pfam" id="PF01575"/>
    </source>
</evidence>
<protein>
    <submittedName>
        <fullName evidence="2">MaoC/PaaZ C-terminal domain-containing protein</fullName>
    </submittedName>
</protein>
<dbReference type="Gene3D" id="3.10.129.10">
    <property type="entry name" value="Hotdog Thioesterase"/>
    <property type="match status" value="1"/>
</dbReference>
<dbReference type="SUPFAM" id="SSF54637">
    <property type="entry name" value="Thioesterase/thiol ester dehydrase-isomerase"/>
    <property type="match status" value="1"/>
</dbReference>
<evidence type="ECO:0000313" key="3">
    <source>
        <dbReference type="Proteomes" id="UP001322664"/>
    </source>
</evidence>
<dbReference type="EMBL" id="CP137624">
    <property type="protein sequence ID" value="WPK10646.1"/>
    <property type="molecule type" value="Genomic_DNA"/>
</dbReference>
<dbReference type="InterPro" id="IPR029069">
    <property type="entry name" value="HotDog_dom_sf"/>
</dbReference>
<sequence>MLQKSRKQGRLITTLTVGEKLHITEKMDDKDLLIYLGLTNDNNPLFIQHDYAAITSFKQPIVPQIMLNGIITAAISKHLPGPGSYILEQTIKYVSPAYHYETVDFVLEIEHIDEIKNEVLIAVTAINSDKLQLLEGKLKVSPPLI</sequence>
<dbReference type="InterPro" id="IPR050965">
    <property type="entry name" value="UPF0336/Enoyl-CoA_hydratase"/>
</dbReference>
<dbReference type="PANTHER" id="PTHR43437:SF3">
    <property type="entry name" value="HYDROXYACYL-THIOESTER DEHYDRATASE TYPE 2, MITOCHONDRIAL"/>
    <property type="match status" value="1"/>
</dbReference>
<dbReference type="PANTHER" id="PTHR43437">
    <property type="entry name" value="HYDROXYACYL-THIOESTER DEHYDRATASE TYPE 2, MITOCHONDRIAL-RELATED"/>
    <property type="match status" value="1"/>
</dbReference>
<feature type="domain" description="MaoC-like" evidence="1">
    <location>
        <begin position="24"/>
        <end position="125"/>
    </location>
</feature>
<reference evidence="2 3" key="1">
    <citation type="submission" date="2023-09" db="EMBL/GenBank/DDBJ databases">
        <authorList>
            <person name="Page C.A."/>
            <person name="Perez-Diaz I.M."/>
        </authorList>
    </citation>
    <scope>NUCLEOTIDE SEQUENCE [LARGE SCALE GENOMIC DNA]</scope>
    <source>
        <strain evidence="2 3">Ll15</strain>
    </source>
</reference>
<gene>
    <name evidence="2" type="ORF">R6U77_12215</name>
</gene>
<dbReference type="Proteomes" id="UP001322664">
    <property type="component" value="Chromosome"/>
</dbReference>
<organism evidence="2 3">
    <name type="scientific">Lysinibacillus louembei</name>
    <dbReference type="NCBI Taxonomy" id="1470088"/>
    <lineage>
        <taxon>Bacteria</taxon>
        <taxon>Bacillati</taxon>
        <taxon>Bacillota</taxon>
        <taxon>Bacilli</taxon>
        <taxon>Bacillales</taxon>
        <taxon>Bacillaceae</taxon>
        <taxon>Lysinibacillus</taxon>
    </lineage>
</organism>